<dbReference type="GO" id="GO:0003676">
    <property type="term" value="F:nucleic acid binding"/>
    <property type="evidence" value="ECO:0007669"/>
    <property type="project" value="InterPro"/>
</dbReference>
<name>A0A1Y0T1K9_9CAUD</name>
<dbReference type="InterPro" id="IPR036397">
    <property type="entry name" value="RNaseH_sf"/>
</dbReference>
<dbReference type="SUPFAM" id="SSF53098">
    <property type="entry name" value="Ribonuclease H-like"/>
    <property type="match status" value="1"/>
</dbReference>
<organism evidence="1 2">
    <name type="scientific">Pseudomonas phage Noxifer</name>
    <dbReference type="NCBI Taxonomy" id="2006684"/>
    <lineage>
        <taxon>Viruses</taxon>
        <taxon>Duplodnaviria</taxon>
        <taxon>Heunggongvirae</taxon>
        <taxon>Uroviricota</taxon>
        <taxon>Caudoviricetes</taxon>
        <taxon>Chimalliviridae</taxon>
        <taxon>Noxifervirus</taxon>
        <taxon>Noxifervirus noxifer</taxon>
    </lineage>
</organism>
<reference evidence="1 2" key="1">
    <citation type="submission" date="2017-05" db="EMBL/GenBank/DDBJ databases">
        <authorList>
            <person name="Song R."/>
            <person name="Chenine A.L."/>
            <person name="Ruprecht R.M."/>
        </authorList>
    </citation>
    <scope>NUCLEOTIDE SEQUENCE [LARGE SCALE GENOMIC DNA]</scope>
</reference>
<protein>
    <submittedName>
        <fullName evidence="1">Uncharacterized protein</fullName>
    </submittedName>
</protein>
<sequence length="263" mass="29643">MISKRLPQPYVAPKPACRAFIDFEFNGKGGRVLSAAIVTESGAEWYEVMDYTDIDVVPWVAENCLPNLGKEPISAAAFQASFEEFINQFGYIEFMYNAHADRRYLDELLLNMPQQPLHRCVRDGFLSARSSLIPHNALADARAIVAQVCGSAEFRDELPVGPTERDMFKAMWAKGYRFDARDVRLTLTKVEQHDGKPYGHRAQLEIAAFEQGLSIMDLIHRDPTAVFCTGVVEITPIHNRSNASAIPMHGVTTLPIYFYIRKD</sequence>
<dbReference type="EMBL" id="MF063068">
    <property type="protein sequence ID" value="ARV77428.1"/>
    <property type="molecule type" value="Genomic_DNA"/>
</dbReference>
<proteinExistence type="predicted"/>
<dbReference type="Proteomes" id="UP000224829">
    <property type="component" value="Segment"/>
</dbReference>
<keyword evidence="2" id="KW-1185">Reference proteome</keyword>
<evidence type="ECO:0000313" key="1">
    <source>
        <dbReference type="EMBL" id="ARV77428.1"/>
    </source>
</evidence>
<dbReference type="Gene3D" id="3.30.420.10">
    <property type="entry name" value="Ribonuclease H-like superfamily/Ribonuclease H"/>
    <property type="match status" value="1"/>
</dbReference>
<evidence type="ECO:0000313" key="2">
    <source>
        <dbReference type="Proteomes" id="UP000224829"/>
    </source>
</evidence>
<dbReference type="InterPro" id="IPR012337">
    <property type="entry name" value="RNaseH-like_sf"/>
</dbReference>
<gene>
    <name evidence="1" type="ORF">NOXIFER_263</name>
</gene>
<accession>A0A1Y0T1K9</accession>